<dbReference type="PANTHER" id="PTHR12526">
    <property type="entry name" value="GLYCOSYLTRANSFERASE"/>
    <property type="match status" value="1"/>
</dbReference>
<dbReference type="EMBL" id="MHNI01000014">
    <property type="protein sequence ID" value="OGZ42726.1"/>
    <property type="molecule type" value="Genomic_DNA"/>
</dbReference>
<dbReference type="SUPFAM" id="SSF53756">
    <property type="entry name" value="UDP-Glycosyltransferase/glycogen phosphorylase"/>
    <property type="match status" value="1"/>
</dbReference>
<reference evidence="1 2" key="1">
    <citation type="journal article" date="2016" name="Nat. Commun.">
        <title>Thousands of microbial genomes shed light on interconnected biogeochemical processes in an aquifer system.</title>
        <authorList>
            <person name="Anantharaman K."/>
            <person name="Brown C.T."/>
            <person name="Hug L.A."/>
            <person name="Sharon I."/>
            <person name="Castelle C.J."/>
            <person name="Probst A.J."/>
            <person name="Thomas B.C."/>
            <person name="Singh A."/>
            <person name="Wilkins M.J."/>
            <person name="Karaoz U."/>
            <person name="Brodie E.L."/>
            <person name="Williams K.H."/>
            <person name="Hubbard S.S."/>
            <person name="Banfield J.F."/>
        </authorList>
    </citation>
    <scope>NUCLEOTIDE SEQUENCE [LARGE SCALE GENOMIC DNA]</scope>
</reference>
<evidence type="ECO:0000313" key="2">
    <source>
        <dbReference type="Proteomes" id="UP000176700"/>
    </source>
</evidence>
<dbReference type="Gene3D" id="3.40.50.2000">
    <property type="entry name" value="Glycogen Phosphorylase B"/>
    <property type="match status" value="2"/>
</dbReference>
<dbReference type="Proteomes" id="UP000176700">
    <property type="component" value="Unassembled WGS sequence"/>
</dbReference>
<dbReference type="AlphaFoldDB" id="A0A1G2FXB9"/>
<evidence type="ECO:0008006" key="3">
    <source>
        <dbReference type="Google" id="ProtNLM"/>
    </source>
</evidence>
<accession>A0A1G2FXB9</accession>
<dbReference type="Pfam" id="PF13692">
    <property type="entry name" value="Glyco_trans_1_4"/>
    <property type="match status" value="1"/>
</dbReference>
<sequence>MAKKSRGCFRISQGNFMKILFFTKGGVTVASSNERVWIVADYLRKHYGYEYDIVSARESGIKDAFAKLFKNSYDVLVVHKSLFSFKVVALLVLAKLLLRKRFIYDLDDAQWLHSPKKSALFARLADTVFAGSHYIMEWAEHFNSSVVHIPTLVDHKRFAQYKVSHKNKHRYTIGWIGGGPEHFRRGNFSIIRPALEKLGKRGCCFRFYIIGTRGHKPLEAYIQSPFYEINIVPFIPYADVPKYIRDFDIGVMPLQDDPFERAKCAAKAIQYMAVGVPPVVSPVGENVFVVENGKDGFLASSTDEWVNIFEMLLEDTALRNKIGKAGMEKVKNNYSHKTVLKRYATIVASLMQK</sequence>
<organism evidence="1 2">
    <name type="scientific">Candidatus Ryanbacteria bacterium RIFCSPHIGHO2_01_45_13</name>
    <dbReference type="NCBI Taxonomy" id="1802112"/>
    <lineage>
        <taxon>Bacteria</taxon>
        <taxon>Candidatus Ryaniibacteriota</taxon>
    </lineage>
</organism>
<evidence type="ECO:0000313" key="1">
    <source>
        <dbReference type="EMBL" id="OGZ42726.1"/>
    </source>
</evidence>
<name>A0A1G2FXB9_9BACT</name>
<protein>
    <recommendedName>
        <fullName evidence="3">Glycosyl transferase family 1 domain-containing protein</fullName>
    </recommendedName>
</protein>
<proteinExistence type="predicted"/>
<comment type="caution">
    <text evidence="1">The sequence shown here is derived from an EMBL/GenBank/DDBJ whole genome shotgun (WGS) entry which is preliminary data.</text>
</comment>
<dbReference type="PANTHER" id="PTHR12526:SF630">
    <property type="entry name" value="GLYCOSYLTRANSFERASE"/>
    <property type="match status" value="1"/>
</dbReference>
<gene>
    <name evidence="1" type="ORF">A2W41_03225</name>
</gene>